<dbReference type="EMBL" id="OM046624">
    <property type="protein sequence ID" value="UNA05733.1"/>
    <property type="molecule type" value="Genomic_DNA"/>
</dbReference>
<evidence type="ECO:0000313" key="2">
    <source>
        <dbReference type="Proteomes" id="UP000829107"/>
    </source>
</evidence>
<accession>A0AAE9JWM8</accession>
<sequence length="33" mass="3722">MQLWGDLCHKCGYMTQLTSPRSVRSPPARALCD</sequence>
<name>A0AAE9JWM8_9CAUD</name>
<reference evidence="1" key="1">
    <citation type="submission" date="2021-12" db="EMBL/GenBank/DDBJ databases">
        <title>Genomes of temperate Yersinia enterocolitica phages.</title>
        <authorList>
            <person name="Hammerl J.A."/>
            <person name="Hertwig S."/>
        </authorList>
    </citation>
    <scope>NUCLEOTIDE SEQUENCE</scope>
</reference>
<evidence type="ECO:0000313" key="1">
    <source>
        <dbReference type="EMBL" id="UNA05733.1"/>
    </source>
</evidence>
<proteinExistence type="predicted"/>
<keyword evidence="2" id="KW-1185">Reference proteome</keyword>
<dbReference type="Proteomes" id="UP000829107">
    <property type="component" value="Segment"/>
</dbReference>
<protein>
    <submittedName>
        <fullName evidence="1">Uncharacterized protein</fullName>
    </submittedName>
</protein>
<gene>
    <name evidence="1" type="ORF">vBYenM4218_019</name>
</gene>
<organism evidence="1 2">
    <name type="scientific">Yersinia phage vB_YenM_42.18</name>
    <dbReference type="NCBI Taxonomy" id="2918926"/>
    <lineage>
        <taxon>Viruses</taxon>
        <taxon>Duplodnaviria</taxon>
        <taxon>Heunggongvirae</taxon>
        <taxon>Uroviricota</taxon>
        <taxon>Caudoviricetes</taxon>
        <taxon>Peduoviridae</taxon>
        <taxon>Firavirus</taxon>
        <taxon>Firavirus YenM4218</taxon>
    </lineage>
</organism>